<dbReference type="Pfam" id="PF07691">
    <property type="entry name" value="PA14"/>
    <property type="match status" value="1"/>
</dbReference>
<keyword evidence="6" id="KW-0325">Glycoprotein</keyword>
<dbReference type="PANTHER" id="PTHR42715:SF10">
    <property type="entry name" value="BETA-GLUCOSIDASE"/>
    <property type="match status" value="1"/>
</dbReference>
<dbReference type="InterPro" id="IPR050288">
    <property type="entry name" value="Cellulose_deg_GH3"/>
</dbReference>
<evidence type="ECO:0000256" key="2">
    <source>
        <dbReference type="ARBA" id="ARBA00004987"/>
    </source>
</evidence>
<dbReference type="GO" id="GO:0000272">
    <property type="term" value="P:polysaccharide catabolic process"/>
    <property type="evidence" value="ECO:0007669"/>
    <property type="project" value="UniProtKB-KW"/>
</dbReference>
<dbReference type="EMBL" id="JAGMUU010000026">
    <property type="protein sequence ID" value="KAH7122083.1"/>
    <property type="molecule type" value="Genomic_DNA"/>
</dbReference>
<dbReference type="OrthoDB" id="10036721at2759"/>
<comment type="pathway">
    <text evidence="2">Glycan metabolism; cellulose degradation.</text>
</comment>
<proteinExistence type="inferred from homology"/>
<comment type="similarity">
    <text evidence="3">Belongs to the glycosyl hydrolase 3 family.</text>
</comment>
<dbReference type="Gene3D" id="2.60.40.10">
    <property type="entry name" value="Immunoglobulins"/>
    <property type="match status" value="1"/>
</dbReference>
<protein>
    <recommendedName>
        <fullName evidence="4">beta-glucosidase</fullName>
        <ecNumber evidence="4">3.2.1.21</ecNumber>
    </recommendedName>
</protein>
<keyword evidence="8" id="KW-0326">Glycosidase</keyword>
<dbReference type="Pfam" id="PF14310">
    <property type="entry name" value="Fn3-like"/>
    <property type="match status" value="1"/>
</dbReference>
<dbReference type="PROSITE" id="PS51820">
    <property type="entry name" value="PA14"/>
    <property type="match status" value="1"/>
</dbReference>
<evidence type="ECO:0000313" key="11">
    <source>
        <dbReference type="EMBL" id="KAH7122083.1"/>
    </source>
</evidence>
<dbReference type="InterPro" id="IPR026891">
    <property type="entry name" value="Fn3-like"/>
</dbReference>
<evidence type="ECO:0000259" key="10">
    <source>
        <dbReference type="PROSITE" id="PS51820"/>
    </source>
</evidence>
<comment type="catalytic activity">
    <reaction evidence="1">
        <text>Hydrolysis of terminal, non-reducing beta-D-glucosyl residues with release of beta-D-glucose.</text>
        <dbReference type="EC" id="3.2.1.21"/>
    </reaction>
</comment>
<evidence type="ECO:0000256" key="4">
    <source>
        <dbReference type="ARBA" id="ARBA00012744"/>
    </source>
</evidence>
<evidence type="ECO:0000256" key="8">
    <source>
        <dbReference type="ARBA" id="ARBA00023295"/>
    </source>
</evidence>
<evidence type="ECO:0000313" key="12">
    <source>
        <dbReference type="Proteomes" id="UP000717696"/>
    </source>
</evidence>
<evidence type="ECO:0000256" key="5">
    <source>
        <dbReference type="ARBA" id="ARBA00022801"/>
    </source>
</evidence>
<reference evidence="11" key="1">
    <citation type="journal article" date="2021" name="Nat. Commun.">
        <title>Genetic determinants of endophytism in the Arabidopsis root mycobiome.</title>
        <authorList>
            <person name="Mesny F."/>
            <person name="Miyauchi S."/>
            <person name="Thiergart T."/>
            <person name="Pickel B."/>
            <person name="Atanasova L."/>
            <person name="Karlsson M."/>
            <person name="Huettel B."/>
            <person name="Barry K.W."/>
            <person name="Haridas S."/>
            <person name="Chen C."/>
            <person name="Bauer D."/>
            <person name="Andreopoulos W."/>
            <person name="Pangilinan J."/>
            <person name="LaButti K."/>
            <person name="Riley R."/>
            <person name="Lipzen A."/>
            <person name="Clum A."/>
            <person name="Drula E."/>
            <person name="Henrissat B."/>
            <person name="Kohler A."/>
            <person name="Grigoriev I.V."/>
            <person name="Martin F.M."/>
            <person name="Hacquard S."/>
        </authorList>
    </citation>
    <scope>NUCLEOTIDE SEQUENCE</scope>
    <source>
        <strain evidence="11">MPI-CAGE-AT-0021</strain>
    </source>
</reference>
<comment type="caution">
    <text evidence="11">The sequence shown here is derived from an EMBL/GenBank/DDBJ whole genome shotgun (WGS) entry which is preliminary data.</text>
</comment>
<dbReference type="GO" id="GO:0008422">
    <property type="term" value="F:beta-glucosidase activity"/>
    <property type="evidence" value="ECO:0007669"/>
    <property type="project" value="UniProtKB-EC"/>
</dbReference>
<dbReference type="SMART" id="SM00758">
    <property type="entry name" value="PA14"/>
    <property type="match status" value="1"/>
</dbReference>
<dbReference type="Pfam" id="PF00933">
    <property type="entry name" value="Glyco_hydro_3"/>
    <property type="match status" value="1"/>
</dbReference>
<organism evidence="11 12">
    <name type="scientific">Dactylonectria estremocensis</name>
    <dbReference type="NCBI Taxonomy" id="1079267"/>
    <lineage>
        <taxon>Eukaryota</taxon>
        <taxon>Fungi</taxon>
        <taxon>Dikarya</taxon>
        <taxon>Ascomycota</taxon>
        <taxon>Pezizomycotina</taxon>
        <taxon>Sordariomycetes</taxon>
        <taxon>Hypocreomycetidae</taxon>
        <taxon>Hypocreales</taxon>
        <taxon>Nectriaceae</taxon>
        <taxon>Dactylonectria</taxon>
    </lineage>
</organism>
<dbReference type="InterPro" id="IPR036962">
    <property type="entry name" value="Glyco_hydro_3_N_sf"/>
</dbReference>
<dbReference type="PANTHER" id="PTHR42715">
    <property type="entry name" value="BETA-GLUCOSIDASE"/>
    <property type="match status" value="1"/>
</dbReference>
<keyword evidence="12" id="KW-1185">Reference proteome</keyword>
<evidence type="ECO:0000256" key="7">
    <source>
        <dbReference type="ARBA" id="ARBA00023277"/>
    </source>
</evidence>
<dbReference type="InterPro" id="IPR036881">
    <property type="entry name" value="Glyco_hydro_3_C_sf"/>
</dbReference>
<name>A0A9P9DMP6_9HYPO</name>
<dbReference type="SUPFAM" id="SSF52279">
    <property type="entry name" value="Beta-D-glucan exohydrolase, C-terminal domain"/>
    <property type="match status" value="1"/>
</dbReference>
<dbReference type="InterPro" id="IPR011658">
    <property type="entry name" value="PA14_dom"/>
</dbReference>
<dbReference type="AlphaFoldDB" id="A0A9P9DMP6"/>
<evidence type="ECO:0000256" key="6">
    <source>
        <dbReference type="ARBA" id="ARBA00023180"/>
    </source>
</evidence>
<dbReference type="InterPro" id="IPR002772">
    <property type="entry name" value="Glyco_hydro_3_C"/>
</dbReference>
<evidence type="ECO:0000256" key="3">
    <source>
        <dbReference type="ARBA" id="ARBA00005336"/>
    </source>
</evidence>
<gene>
    <name evidence="11" type="ORF">B0J13DRAFT_512142</name>
</gene>
<dbReference type="InterPro" id="IPR013783">
    <property type="entry name" value="Ig-like_fold"/>
</dbReference>
<dbReference type="PRINTS" id="PR00133">
    <property type="entry name" value="GLHYDRLASE3"/>
</dbReference>
<dbReference type="Gene3D" id="2.60.120.260">
    <property type="entry name" value="Galactose-binding domain-like"/>
    <property type="match status" value="1"/>
</dbReference>
<accession>A0A9P9DMP6</accession>
<dbReference type="EC" id="3.2.1.21" evidence="4"/>
<dbReference type="Proteomes" id="UP000717696">
    <property type="component" value="Unassembled WGS sequence"/>
</dbReference>
<dbReference type="Gene3D" id="3.40.50.1700">
    <property type="entry name" value="Glycoside hydrolase family 3 C-terminal domain"/>
    <property type="match status" value="1"/>
</dbReference>
<dbReference type="InterPro" id="IPR017853">
    <property type="entry name" value="GH"/>
</dbReference>
<dbReference type="Pfam" id="PF01915">
    <property type="entry name" value="Glyco_hydro_3_C"/>
    <property type="match status" value="1"/>
</dbReference>
<keyword evidence="5 11" id="KW-0378">Hydrolase</keyword>
<sequence length="847" mass="91545">MGRVSLVLDAEKVKYQLQQLSLEEKVSLLSGSGFATTVAIPRLGIPSLKVNALAIDSGDSVVDVLAGEGPTTVCFPSTSCFGATWNVDLIRRLGEALGSQARAKDVATIMGPGVNLHRDPRCGRNFEYFSEDPFLTGCLGAALINGIQSHGVGASAKHFVANDAEDYRRSYNVLDPSGGRALRELYLAAFQEVLVHSNPAVIMTSYNKVENFHTSETPLLAGVIRGEWGYDGAIQSDWFGTVSTVPSILAGQDLEMPGPSIFRGPRLMKAVRDGIVSEEQIDQRATKMLEWVYKVTQQSTKPPLSQSESVTVARQVAAEGIVLLKNEGAVLPLESKTPSRLAVIGLPAVDPPVGGGGSSLAPPQYVRSAFDAIRAAHFDRHLVRYGGGVRCNRILPNIPTDRILTPDGQQGVSVTYYNNSSPSLPVFTERQGRAQVMMLGRLALGLDESSGFRYEINTTFIPESTGNHTIGVRSTGAYRLFIDESEIISAPSPTCNAETFLFTPHKLETSVVFPMSSGQSYSIRLVVQSWKSTVQRANEPSPHMTELCFQTENTDDQAITEAVSLARDSDVSIVFAGRNSQHEGEGSDMENISLPNKQEDLIRAVAAASKRTVVVLYSGGPLDVSAFVESVDAIIHAHYLGQEGGLSLADILYGKISPSGKLATTWPMQLEDVATFGNFPASMNPDGKPELALQEGIEFGYRRPQHLVPPRYPFGYGLSYTVFEFSDLAIEPSHINTVQGDSEAVVSVRVTNTGHRTGAEVVQVYVQPSGASGHSPKILKGFSKILLEPGTSSEQKIKINIRRALSSWDPELKKWRLNSGTYHVSINGYTAGEAMISVGEQVAWLGL</sequence>
<dbReference type="SMART" id="SM01217">
    <property type="entry name" value="Fn3_like"/>
    <property type="match status" value="1"/>
</dbReference>
<dbReference type="SUPFAM" id="SSF51445">
    <property type="entry name" value="(Trans)glycosidases"/>
    <property type="match status" value="1"/>
</dbReference>
<evidence type="ECO:0000256" key="9">
    <source>
        <dbReference type="ARBA" id="ARBA00023326"/>
    </source>
</evidence>
<keyword evidence="9" id="KW-0624">Polysaccharide degradation</keyword>
<evidence type="ECO:0000256" key="1">
    <source>
        <dbReference type="ARBA" id="ARBA00000448"/>
    </source>
</evidence>
<dbReference type="Gene3D" id="3.20.20.300">
    <property type="entry name" value="Glycoside hydrolase, family 3, N-terminal domain"/>
    <property type="match status" value="1"/>
</dbReference>
<keyword evidence="7" id="KW-0119">Carbohydrate metabolism</keyword>
<dbReference type="InterPro" id="IPR037524">
    <property type="entry name" value="PA14/GLEYA"/>
</dbReference>
<feature type="domain" description="PA14" evidence="10">
    <location>
        <begin position="407"/>
        <end position="563"/>
    </location>
</feature>
<dbReference type="InterPro" id="IPR001764">
    <property type="entry name" value="Glyco_hydro_3_N"/>
</dbReference>